<dbReference type="SMART" id="SM01043">
    <property type="entry name" value="BTAD"/>
    <property type="match status" value="1"/>
</dbReference>
<accession>A0A644YQX9</accession>
<name>A0A644YQX9_9ZZZZ</name>
<reference evidence="2" key="1">
    <citation type="submission" date="2019-08" db="EMBL/GenBank/DDBJ databases">
        <authorList>
            <person name="Kucharzyk K."/>
            <person name="Murdoch R.W."/>
            <person name="Higgins S."/>
            <person name="Loffler F."/>
        </authorList>
    </citation>
    <scope>NUCLEOTIDE SEQUENCE</scope>
</reference>
<dbReference type="InterPro" id="IPR011990">
    <property type="entry name" value="TPR-like_helical_dom_sf"/>
</dbReference>
<dbReference type="EMBL" id="VSSQ01005865">
    <property type="protein sequence ID" value="MPM30709.1"/>
    <property type="molecule type" value="Genomic_DNA"/>
</dbReference>
<protein>
    <recommendedName>
        <fullName evidence="1">Bacterial transcriptional activator domain-containing protein</fullName>
    </recommendedName>
</protein>
<evidence type="ECO:0000259" key="1">
    <source>
        <dbReference type="SMART" id="SM01043"/>
    </source>
</evidence>
<gene>
    <name evidence="2" type="ORF">SDC9_77259</name>
</gene>
<proteinExistence type="predicted"/>
<feature type="domain" description="Bacterial transcriptional activator" evidence="1">
    <location>
        <begin position="121"/>
        <end position="266"/>
    </location>
</feature>
<dbReference type="PANTHER" id="PTHR35807">
    <property type="entry name" value="TRANSCRIPTIONAL REGULATOR REDD-RELATED"/>
    <property type="match status" value="1"/>
</dbReference>
<sequence length="278" mass="31522">MQLEACNTAAESTAAAPILESRLHTPLEIQILGSLSVRRRGEVAEACPSARAAQLLRILTLYPEPVSIHKLLGEIWPDWEEKAAMNSFYFTLYQLRAYLGEKNAVVYKRGLCGLDRELVTVDAALFQEFCRQARQYLSAGNLYAAGRYFAQAAGLVRGEVLDGDDLPENALIQRESLERFVFMALRDYGTVCMRQHRPDEAEQVLSEAVKSDFADEEAYRLLIRAQYLSGNKSGALITYERLCRQLQTELQVEPHRLTRELVDRIRHNQEVADAEEPQ</sequence>
<dbReference type="InterPro" id="IPR051677">
    <property type="entry name" value="AfsR-DnrI-RedD_regulator"/>
</dbReference>
<dbReference type="Gene3D" id="1.25.40.10">
    <property type="entry name" value="Tetratricopeptide repeat domain"/>
    <property type="match status" value="1"/>
</dbReference>
<dbReference type="InterPro" id="IPR036388">
    <property type="entry name" value="WH-like_DNA-bd_sf"/>
</dbReference>
<dbReference type="Gene3D" id="1.10.10.10">
    <property type="entry name" value="Winged helix-like DNA-binding domain superfamily/Winged helix DNA-binding domain"/>
    <property type="match status" value="1"/>
</dbReference>
<evidence type="ECO:0000313" key="2">
    <source>
        <dbReference type="EMBL" id="MPM30709.1"/>
    </source>
</evidence>
<comment type="caution">
    <text evidence="2">The sequence shown here is derived from an EMBL/GenBank/DDBJ whole genome shotgun (WGS) entry which is preliminary data.</text>
</comment>
<dbReference type="InterPro" id="IPR005158">
    <property type="entry name" value="BTAD"/>
</dbReference>
<dbReference type="AlphaFoldDB" id="A0A644YQX9"/>
<organism evidence="2">
    <name type="scientific">bioreactor metagenome</name>
    <dbReference type="NCBI Taxonomy" id="1076179"/>
    <lineage>
        <taxon>unclassified sequences</taxon>
        <taxon>metagenomes</taxon>
        <taxon>ecological metagenomes</taxon>
    </lineage>
</organism>
<dbReference type="SUPFAM" id="SSF48452">
    <property type="entry name" value="TPR-like"/>
    <property type="match status" value="1"/>
</dbReference>
<dbReference type="Pfam" id="PF03704">
    <property type="entry name" value="BTAD"/>
    <property type="match status" value="1"/>
</dbReference>